<dbReference type="EMBL" id="CP029550">
    <property type="protein sequence ID" value="AWN40450.1"/>
    <property type="molecule type" value="Genomic_DNA"/>
</dbReference>
<evidence type="ECO:0008006" key="3">
    <source>
        <dbReference type="Google" id="ProtNLM"/>
    </source>
</evidence>
<dbReference type="OrthoDB" id="7888976at2"/>
<proteinExistence type="predicted"/>
<dbReference type="Pfam" id="PF10098">
    <property type="entry name" value="DUF2336"/>
    <property type="match status" value="1"/>
</dbReference>
<reference evidence="2" key="1">
    <citation type="submission" date="2018-05" db="EMBL/GenBank/DDBJ databases">
        <title>Complete Genome Sequence of Methylobacterium sp. 17SD2-17.</title>
        <authorList>
            <person name="Srinivasan S."/>
        </authorList>
    </citation>
    <scope>NUCLEOTIDE SEQUENCE [LARGE SCALE GENOMIC DNA]</scope>
    <source>
        <strain evidence="2">17SD2-17</strain>
    </source>
</reference>
<sequence length="358" mass="38088">MLALHSVVSDVEGAIASGDPAKRVSMLRQMTGLFTAQAPRLSEDQIGAFDEVILRLSRDIETRARAELSAHLADVANAPRRVVRNLAYDPSAEVAGPVLERSNRLDESDLVQIASGAGQQHLMALSRRSTLAERVTDVIVSRGNEQVVRSVAGNQGARFSAGGFQILTTRAQQDSELGRVLTKRSDVPEAQRAQLVAIARERARQALAAEFGENAAAQATLAVATALTAVPADFTPAEVAVARQAKAGLDEATVQTWLTSGETTYALVALARLAGVPSAIALNAHAAPTTDPLLFLVRSVRFGWKTLKLLLASRPEGTPNTEALQSAFQAFQDLSVATAQRVIRFTAARDKLEQPSAA</sequence>
<evidence type="ECO:0000313" key="2">
    <source>
        <dbReference type="Proteomes" id="UP000245926"/>
    </source>
</evidence>
<evidence type="ECO:0000313" key="1">
    <source>
        <dbReference type="EMBL" id="AWN40450.1"/>
    </source>
</evidence>
<dbReference type="InterPro" id="IPR019285">
    <property type="entry name" value="DUF2336"/>
</dbReference>
<name>A0A2U8W4L5_9HYPH</name>
<organism evidence="1 2">
    <name type="scientific">Methylobacterium durans</name>
    <dbReference type="NCBI Taxonomy" id="2202825"/>
    <lineage>
        <taxon>Bacteria</taxon>
        <taxon>Pseudomonadati</taxon>
        <taxon>Pseudomonadota</taxon>
        <taxon>Alphaproteobacteria</taxon>
        <taxon>Hyphomicrobiales</taxon>
        <taxon>Methylobacteriaceae</taxon>
        <taxon>Methylobacterium</taxon>
    </lineage>
</organism>
<dbReference type="AlphaFoldDB" id="A0A2U8W4L5"/>
<keyword evidence="2" id="KW-1185">Reference proteome</keyword>
<accession>A0A2U8W4L5</accession>
<gene>
    <name evidence="1" type="ORF">DK389_07780</name>
</gene>
<dbReference type="Proteomes" id="UP000245926">
    <property type="component" value="Chromosome"/>
</dbReference>
<protein>
    <recommendedName>
        <fullName evidence="3">DUF2336 domain-containing protein</fullName>
    </recommendedName>
</protein>
<dbReference type="RefSeq" id="WP_109888606.1">
    <property type="nucleotide sequence ID" value="NZ_CP029550.1"/>
</dbReference>
<dbReference type="KEGG" id="mets:DK389_07780"/>